<name>A0A379FYD3_9GAMM</name>
<accession>A0A379FYD3</accession>
<proteinExistence type="predicted"/>
<dbReference type="OrthoDB" id="9948348at2"/>
<organism evidence="3 4">
    <name type="scientific">Providencia rustigianii</name>
    <dbReference type="NCBI Taxonomy" id="158850"/>
    <lineage>
        <taxon>Bacteria</taxon>
        <taxon>Pseudomonadati</taxon>
        <taxon>Pseudomonadota</taxon>
        <taxon>Gammaproteobacteria</taxon>
        <taxon>Enterobacterales</taxon>
        <taxon>Morganellaceae</taxon>
        <taxon>Providencia</taxon>
    </lineage>
</organism>
<keyword evidence="2" id="KW-0732">Signal</keyword>
<dbReference type="EMBL" id="UGUA01000001">
    <property type="protein sequence ID" value="SUC33681.1"/>
    <property type="molecule type" value="Genomic_DNA"/>
</dbReference>
<evidence type="ECO:0000313" key="3">
    <source>
        <dbReference type="EMBL" id="SUC33681.1"/>
    </source>
</evidence>
<gene>
    <name evidence="3" type="ORF">NCTC12026_00002</name>
</gene>
<evidence type="ECO:0000313" key="4">
    <source>
        <dbReference type="Proteomes" id="UP000255129"/>
    </source>
</evidence>
<dbReference type="GeneID" id="89492291"/>
<feature type="chain" id="PRO_5016820935" evidence="2">
    <location>
        <begin position="20"/>
        <end position="135"/>
    </location>
</feature>
<reference evidence="3 4" key="1">
    <citation type="submission" date="2018-06" db="EMBL/GenBank/DDBJ databases">
        <authorList>
            <consortium name="Pathogen Informatics"/>
            <person name="Doyle S."/>
        </authorList>
    </citation>
    <scope>NUCLEOTIDE SEQUENCE [LARGE SCALE GENOMIC DNA]</scope>
    <source>
        <strain evidence="3 4">NCTC12026</strain>
    </source>
</reference>
<evidence type="ECO:0000256" key="2">
    <source>
        <dbReference type="SAM" id="SignalP"/>
    </source>
</evidence>
<feature type="region of interest" description="Disordered" evidence="1">
    <location>
        <begin position="115"/>
        <end position="135"/>
    </location>
</feature>
<sequence length="135" mass="14868">MQMKTIIMAGLLVSMSSHATIDSGPSLLGQKKTNIIKANVSAVVASYACRTTLDGGNGLYHQTLKTAEEAFIRATDNKEKSKEMIRVLEKNIENTDPGAQLLRQFDEVNVPPEMRKRSCEQMVEGSAQRAKQAEQ</sequence>
<protein>
    <submittedName>
        <fullName evidence="3">Uncharacterized protein</fullName>
    </submittedName>
</protein>
<dbReference type="AlphaFoldDB" id="A0A379FYD3"/>
<dbReference type="RefSeq" id="WP_011039747.1">
    <property type="nucleotide sequence ID" value="NZ_UGUA01000001.1"/>
</dbReference>
<dbReference type="Proteomes" id="UP000255129">
    <property type="component" value="Unassembled WGS sequence"/>
</dbReference>
<evidence type="ECO:0000256" key="1">
    <source>
        <dbReference type="SAM" id="MobiDB-lite"/>
    </source>
</evidence>
<feature type="signal peptide" evidence="2">
    <location>
        <begin position="1"/>
        <end position="19"/>
    </location>
</feature>